<dbReference type="PANTHER" id="PTHR23244:SF471">
    <property type="entry name" value="GUANINE NUCLEOTIDE-BINDING PROTEIN SUBUNIT BETA 1-RELATED"/>
    <property type="match status" value="1"/>
</dbReference>
<feature type="transmembrane region" description="Helical" evidence="2">
    <location>
        <begin position="324"/>
        <end position="345"/>
    </location>
</feature>
<comment type="caution">
    <text evidence="3">The sequence shown here is derived from an EMBL/GenBank/DDBJ whole genome shotgun (WGS) entry which is preliminary data.</text>
</comment>
<feature type="region of interest" description="Disordered" evidence="1">
    <location>
        <begin position="445"/>
        <end position="465"/>
    </location>
</feature>
<evidence type="ECO:0000313" key="3">
    <source>
        <dbReference type="EMBL" id="KAF9322784.1"/>
    </source>
</evidence>
<accession>A0A9P5SBV2</accession>
<feature type="region of interest" description="Disordered" evidence="1">
    <location>
        <begin position="368"/>
        <end position="432"/>
    </location>
</feature>
<reference evidence="3" key="1">
    <citation type="journal article" date="2020" name="Fungal Divers.">
        <title>Resolving the Mortierellaceae phylogeny through synthesis of multi-gene phylogenetics and phylogenomics.</title>
        <authorList>
            <person name="Vandepol N."/>
            <person name="Liber J."/>
            <person name="Desiro A."/>
            <person name="Na H."/>
            <person name="Kennedy M."/>
            <person name="Barry K."/>
            <person name="Grigoriev I.V."/>
            <person name="Miller A.N."/>
            <person name="O'Donnell K."/>
            <person name="Stajich J.E."/>
            <person name="Bonito G."/>
        </authorList>
    </citation>
    <scope>NUCLEOTIDE SEQUENCE</scope>
    <source>
        <strain evidence="3">NVP1</strain>
    </source>
</reference>
<keyword evidence="2" id="KW-0472">Membrane</keyword>
<dbReference type="Gene3D" id="2.120.10.80">
    <property type="entry name" value="Kelch-type beta propeller"/>
    <property type="match status" value="2"/>
</dbReference>
<dbReference type="Proteomes" id="UP000696485">
    <property type="component" value="Unassembled WGS sequence"/>
</dbReference>
<evidence type="ECO:0008006" key="5">
    <source>
        <dbReference type="Google" id="ProtNLM"/>
    </source>
</evidence>
<evidence type="ECO:0000256" key="2">
    <source>
        <dbReference type="SAM" id="Phobius"/>
    </source>
</evidence>
<feature type="region of interest" description="Disordered" evidence="1">
    <location>
        <begin position="270"/>
        <end position="319"/>
    </location>
</feature>
<name>A0A9P5SBV2_9FUNG</name>
<dbReference type="EMBL" id="JAAAUY010001451">
    <property type="protein sequence ID" value="KAF9322784.1"/>
    <property type="molecule type" value="Genomic_DNA"/>
</dbReference>
<proteinExistence type="predicted"/>
<dbReference type="AlphaFoldDB" id="A0A9P5SBV2"/>
<organism evidence="3 4">
    <name type="scientific">Podila minutissima</name>
    <dbReference type="NCBI Taxonomy" id="64525"/>
    <lineage>
        <taxon>Eukaryota</taxon>
        <taxon>Fungi</taxon>
        <taxon>Fungi incertae sedis</taxon>
        <taxon>Mucoromycota</taxon>
        <taxon>Mortierellomycotina</taxon>
        <taxon>Mortierellomycetes</taxon>
        <taxon>Mortierellales</taxon>
        <taxon>Mortierellaceae</taxon>
        <taxon>Podila</taxon>
    </lineage>
</organism>
<keyword evidence="4" id="KW-1185">Reference proteome</keyword>
<dbReference type="PANTHER" id="PTHR23244">
    <property type="entry name" value="KELCH REPEAT DOMAIN"/>
    <property type="match status" value="1"/>
</dbReference>
<feature type="region of interest" description="Disordered" evidence="1">
    <location>
        <begin position="587"/>
        <end position="624"/>
    </location>
</feature>
<dbReference type="InterPro" id="IPR011043">
    <property type="entry name" value="Gal_Oxase/kelch_b-propeller"/>
</dbReference>
<dbReference type="SUPFAM" id="SSF50965">
    <property type="entry name" value="Galactose oxidase, central domain"/>
    <property type="match status" value="1"/>
</dbReference>
<gene>
    <name evidence="3" type="ORF">BG006_002064</name>
</gene>
<feature type="compositionally biased region" description="Gly residues" evidence="1">
    <location>
        <begin position="286"/>
        <end position="319"/>
    </location>
</feature>
<protein>
    <recommendedName>
        <fullName evidence="5">Kelch repeat-containing protein</fullName>
    </recommendedName>
</protein>
<feature type="compositionally biased region" description="Basic and acidic residues" evidence="1">
    <location>
        <begin position="656"/>
        <end position="667"/>
    </location>
</feature>
<evidence type="ECO:0000313" key="4">
    <source>
        <dbReference type="Proteomes" id="UP000696485"/>
    </source>
</evidence>
<keyword evidence="2" id="KW-0812">Transmembrane</keyword>
<feature type="compositionally biased region" description="Polar residues" evidence="1">
    <location>
        <begin position="600"/>
        <end position="616"/>
    </location>
</feature>
<feature type="compositionally biased region" description="Basic and acidic residues" evidence="1">
    <location>
        <begin position="368"/>
        <end position="384"/>
    </location>
</feature>
<evidence type="ECO:0000256" key="1">
    <source>
        <dbReference type="SAM" id="MobiDB-lite"/>
    </source>
</evidence>
<feature type="compositionally biased region" description="Polar residues" evidence="1">
    <location>
        <begin position="385"/>
        <end position="395"/>
    </location>
</feature>
<keyword evidence="2" id="KW-1133">Transmembrane helix</keyword>
<sequence length="675" mass="72324">MLSATSSKSGKQIVFGGNRDYLGTLSYIYDVTSRSWTTTPNIPGMETSMAGYKRSNIGMQLDPTTGLVYMYGGFQYRSFSNEINVLNTSDPDPSKAHWTVTKNQTTIPALYEPFVLYLPSREQTLVLAGCDNYNNISGLAGSCAPLNVGYLISNGTSNTALQIKTQKISNGPSPRYQACRVVLRNGNVFVHGGRDPNNFFGDAWVLNIDSWVWHKMEIQGPTEAMTRAGHNCEMGPHDQIIIVGEAEISRYVQPYVAVIDTKTWTWKTSFRGGDNEGLSGDDNEGPSGGDNEGLPGGDNEGPSGGDNEGLSGGDNEGPSGGAKAGIVIGALAAIALFGTGALFCFRKRKNGMYFSTAPSFALPTFKKKETKTEPTSRVTTKESRSSTIESGTPLQHHSLDSHSPYATSRPQAGTRGAPHGGEESLSAQTTSGVESQYLSLLSPNSSFTSTAPSTHTQHYPQLYNTHTSSDNSIALMPLQSPHVSIATNQDSGSSATNSTVIVTRINTVHTPILTPARGFDTSHLSGPQSVPESDALIERSSPGVRTHFVSSQDLDGDGLYLPLTPSTKYASSSIVIGVPPHLSSTISTGSMPGFSRYHEGSNTSVPGSPSAPSKSMSYRDKQKERDLYAIIQRMESEGRLELQGPHAVVQSEPEVEEHKVEVDEKGKQVSTSGVE</sequence>
<feature type="region of interest" description="Disordered" evidence="1">
    <location>
        <begin position="639"/>
        <end position="675"/>
    </location>
</feature>
<dbReference type="InterPro" id="IPR015915">
    <property type="entry name" value="Kelch-typ_b-propeller"/>
</dbReference>